<dbReference type="Proteomes" id="UP000628854">
    <property type="component" value="Unassembled WGS sequence"/>
</dbReference>
<evidence type="ECO:0000313" key="2">
    <source>
        <dbReference type="EMBL" id="GGB66465.1"/>
    </source>
</evidence>
<feature type="compositionally biased region" description="Acidic residues" evidence="1">
    <location>
        <begin position="78"/>
        <end position="88"/>
    </location>
</feature>
<dbReference type="EMBL" id="BMKF01000001">
    <property type="protein sequence ID" value="GGB66465.1"/>
    <property type="molecule type" value="Genomic_DNA"/>
</dbReference>
<evidence type="ECO:0000256" key="1">
    <source>
        <dbReference type="SAM" id="MobiDB-lite"/>
    </source>
</evidence>
<feature type="region of interest" description="Disordered" evidence="1">
    <location>
        <begin position="1"/>
        <end position="100"/>
    </location>
</feature>
<protein>
    <submittedName>
        <fullName evidence="2">Uncharacterized protein</fullName>
    </submittedName>
</protein>
<proteinExistence type="predicted"/>
<gene>
    <name evidence="2" type="ORF">GCM10011503_14060</name>
</gene>
<keyword evidence="3" id="KW-1185">Reference proteome</keyword>
<comment type="caution">
    <text evidence="2">The sequence shown here is derived from an EMBL/GenBank/DDBJ whole genome shotgun (WGS) entry which is preliminary data.</text>
</comment>
<organism evidence="2 3">
    <name type="scientific">Henriciella pelagia</name>
    <dbReference type="NCBI Taxonomy" id="1977912"/>
    <lineage>
        <taxon>Bacteria</taxon>
        <taxon>Pseudomonadati</taxon>
        <taxon>Pseudomonadota</taxon>
        <taxon>Alphaproteobacteria</taxon>
        <taxon>Hyphomonadales</taxon>
        <taxon>Hyphomonadaceae</taxon>
        <taxon>Henriciella</taxon>
    </lineage>
</organism>
<accession>A0ABQ1JHY8</accession>
<feature type="compositionally biased region" description="Polar residues" evidence="1">
    <location>
        <begin position="29"/>
        <end position="39"/>
    </location>
</feature>
<name>A0ABQ1JHY8_9PROT</name>
<evidence type="ECO:0000313" key="3">
    <source>
        <dbReference type="Proteomes" id="UP000628854"/>
    </source>
</evidence>
<feature type="compositionally biased region" description="Basic and acidic residues" evidence="1">
    <location>
        <begin position="40"/>
        <end position="57"/>
    </location>
</feature>
<reference evidence="3" key="1">
    <citation type="journal article" date="2019" name="Int. J. Syst. Evol. Microbiol.">
        <title>The Global Catalogue of Microorganisms (GCM) 10K type strain sequencing project: providing services to taxonomists for standard genome sequencing and annotation.</title>
        <authorList>
            <consortium name="The Broad Institute Genomics Platform"/>
            <consortium name="The Broad Institute Genome Sequencing Center for Infectious Disease"/>
            <person name="Wu L."/>
            <person name="Ma J."/>
        </authorList>
    </citation>
    <scope>NUCLEOTIDE SEQUENCE [LARGE SCALE GENOMIC DNA]</scope>
    <source>
        <strain evidence="3">CGMCC 1.15928</strain>
    </source>
</reference>
<sequence length="100" mass="11235">MCREKASWRKVQNSGLTETPVRELDETVSRLSHSSNPQSTDRRPEVADKSDIEKEASEGLARQHIRPAGPENMKDPPEDWDVADEQSDESFPASDPPANY</sequence>